<protein>
    <submittedName>
        <fullName evidence="2">Uncharacterized protein</fullName>
    </submittedName>
</protein>
<evidence type="ECO:0000313" key="3">
    <source>
        <dbReference type="Proteomes" id="UP000009005"/>
    </source>
</evidence>
<feature type="compositionally biased region" description="Polar residues" evidence="1">
    <location>
        <begin position="217"/>
        <end position="226"/>
    </location>
</feature>
<gene>
    <name evidence="2" type="ordered locus">WEN_01110</name>
</gene>
<proteinExistence type="predicted"/>
<dbReference type="KEGG" id="mwe:WEN_01110"/>
<dbReference type="HOGENOM" id="CLU_1223661_0_0_14"/>
<organism evidence="2 3">
    <name type="scientific">Mycoplasma wenyonii (strain Massachusetts)</name>
    <name type="common">Eperythrozoon wenyonii</name>
    <dbReference type="NCBI Taxonomy" id="1197325"/>
    <lineage>
        <taxon>Bacteria</taxon>
        <taxon>Bacillati</taxon>
        <taxon>Mycoplasmatota</taxon>
        <taxon>Mollicutes</taxon>
        <taxon>Mycoplasmataceae</taxon>
        <taxon>Mycoplasma</taxon>
    </lineage>
</organism>
<keyword evidence="3" id="KW-1185">Reference proteome</keyword>
<dbReference type="PATRIC" id="fig|1197325.3.peg.239"/>
<dbReference type="OrthoDB" id="403090at2"/>
<reference evidence="2 3" key="1">
    <citation type="journal article" date="2012" name="J. Bacteriol.">
        <title>Complete genome sequence of Mycoplasma wenyonii strain Massachusetts.</title>
        <authorList>
            <person name="Dos Santos A.P."/>
            <person name="Guimaraes A.M."/>
            <person name="do Nascimento N.C."/>
            <person name="Sanmiguel P.J."/>
            <person name="Messick J.B."/>
        </authorList>
    </citation>
    <scope>NUCLEOTIDE SEQUENCE [LARGE SCALE GENOMIC DNA]</scope>
    <source>
        <strain evidence="2 3">Massachusetts</strain>
    </source>
</reference>
<evidence type="ECO:0000256" key="1">
    <source>
        <dbReference type="SAM" id="MobiDB-lite"/>
    </source>
</evidence>
<feature type="region of interest" description="Disordered" evidence="1">
    <location>
        <begin position="192"/>
        <end position="226"/>
    </location>
</feature>
<dbReference type="EMBL" id="CP003703">
    <property type="protein sequence ID" value="AFN65021.1"/>
    <property type="molecule type" value="Genomic_DNA"/>
</dbReference>
<dbReference type="RefSeq" id="WP_014849731.1">
    <property type="nucleotide sequence ID" value="NC_018149.1"/>
</dbReference>
<dbReference type="AlphaFoldDB" id="I6YAN4"/>
<evidence type="ECO:0000313" key="2">
    <source>
        <dbReference type="EMBL" id="AFN65021.1"/>
    </source>
</evidence>
<accession>I6YAN4</accession>
<sequence length="226" mass="25506">MRILESPLLKNRIALGCIGLLGLSTFSGLIHTSVSSGFSSTLASLFSRFGARGQSVSAQEQGTGGKISPAQWVSKQSQEVWSEYITPFAKTAYTWVKEKDKRDSVWGVLKQFWNYKFFKGVMSRSPWIISDWVYILTNGETRTKLFSSWKYVLAFFDFVTKRETLKSFSSHFGEIFAELLFMPARAIKKFKGREERRGGQEPCSETNTSRKPGETSICISVSSTPE</sequence>
<dbReference type="Proteomes" id="UP000009005">
    <property type="component" value="Chromosome"/>
</dbReference>
<name>I6YAN4_MYCWM</name>